<gene>
    <name evidence="1" type="ORF">GCM10010319_32610</name>
</gene>
<evidence type="ECO:0000313" key="2">
    <source>
        <dbReference type="Proteomes" id="UP001500063"/>
    </source>
</evidence>
<keyword evidence="2" id="KW-1185">Reference proteome</keyword>
<comment type="caution">
    <text evidence="1">The sequence shown here is derived from an EMBL/GenBank/DDBJ whole genome shotgun (WGS) entry which is preliminary data.</text>
</comment>
<protein>
    <recommendedName>
        <fullName evidence="3">ABM domain-containing protein</fullName>
    </recommendedName>
</protein>
<reference evidence="1 2" key="1">
    <citation type="journal article" date="2019" name="Int. J. Syst. Evol. Microbiol.">
        <title>The Global Catalogue of Microorganisms (GCM) 10K type strain sequencing project: providing services to taxonomists for standard genome sequencing and annotation.</title>
        <authorList>
            <consortium name="The Broad Institute Genomics Platform"/>
            <consortium name="The Broad Institute Genome Sequencing Center for Infectious Disease"/>
            <person name="Wu L."/>
            <person name="Ma J."/>
        </authorList>
    </citation>
    <scope>NUCLEOTIDE SEQUENCE [LARGE SCALE GENOMIC DNA]</scope>
    <source>
        <strain evidence="1 2">JCM 4565</strain>
    </source>
</reference>
<name>A0ABN0X1S2_9ACTN</name>
<dbReference type="Proteomes" id="UP001500063">
    <property type="component" value="Unassembled WGS sequence"/>
</dbReference>
<evidence type="ECO:0000313" key="1">
    <source>
        <dbReference type="EMBL" id="GAA0352959.1"/>
    </source>
</evidence>
<evidence type="ECO:0008006" key="3">
    <source>
        <dbReference type="Google" id="ProtNLM"/>
    </source>
</evidence>
<sequence length="92" mass="9871">MAILVKAELAGVTTDQYDALNDKLQALPGNPFEGCLSHVCVPTGSGLVIYNVWESEQAMEKFMGIVLPVAQELGLPQGSQPEISPVHGHWTP</sequence>
<accession>A0ABN0X1S2</accession>
<dbReference type="RefSeq" id="WP_344118453.1">
    <property type="nucleotide sequence ID" value="NZ_BAAABW010000017.1"/>
</dbReference>
<dbReference type="EMBL" id="BAAABW010000017">
    <property type="protein sequence ID" value="GAA0352959.1"/>
    <property type="molecule type" value="Genomic_DNA"/>
</dbReference>
<organism evidence="1 2">
    <name type="scientific">Streptomyces blastmyceticus</name>
    <dbReference type="NCBI Taxonomy" id="68180"/>
    <lineage>
        <taxon>Bacteria</taxon>
        <taxon>Bacillati</taxon>
        <taxon>Actinomycetota</taxon>
        <taxon>Actinomycetes</taxon>
        <taxon>Kitasatosporales</taxon>
        <taxon>Streptomycetaceae</taxon>
        <taxon>Streptomyces</taxon>
    </lineage>
</organism>
<proteinExistence type="predicted"/>